<proteinExistence type="predicted"/>
<dbReference type="EMBL" id="BOOC01000028">
    <property type="protein sequence ID" value="GIH42109.1"/>
    <property type="molecule type" value="Genomic_DNA"/>
</dbReference>
<evidence type="ECO:0000313" key="4">
    <source>
        <dbReference type="EMBL" id="GIH42109.1"/>
    </source>
</evidence>
<keyword evidence="5" id="KW-1185">Reference proteome</keyword>
<evidence type="ECO:0000259" key="3">
    <source>
        <dbReference type="PROSITE" id="PS51677"/>
    </source>
</evidence>
<dbReference type="InterPro" id="IPR051398">
    <property type="entry name" value="Polysacch_Deacetylase"/>
</dbReference>
<gene>
    <name evidence="4" type="ORF">Mco01_51090</name>
</gene>
<feature type="domain" description="NodB homology" evidence="3">
    <location>
        <begin position="50"/>
        <end position="253"/>
    </location>
</feature>
<dbReference type="Proteomes" id="UP000603904">
    <property type="component" value="Unassembled WGS sequence"/>
</dbReference>
<comment type="subcellular location">
    <subcellularLocation>
        <location evidence="1">Secreted</location>
    </subcellularLocation>
</comment>
<dbReference type="Gene3D" id="3.20.20.370">
    <property type="entry name" value="Glycoside hydrolase/deacetylase"/>
    <property type="match status" value="1"/>
</dbReference>
<comment type="caution">
    <text evidence="4">The sequence shown here is derived from an EMBL/GenBank/DDBJ whole genome shotgun (WGS) entry which is preliminary data.</text>
</comment>
<dbReference type="PANTHER" id="PTHR34216">
    <property type="match status" value="1"/>
</dbReference>
<dbReference type="PANTHER" id="PTHR34216:SF3">
    <property type="entry name" value="POLY-BETA-1,6-N-ACETYL-D-GLUCOSAMINE N-DEACETYLASE"/>
    <property type="match status" value="1"/>
</dbReference>
<organism evidence="4 5">
    <name type="scientific">Microbispora corallina</name>
    <dbReference type="NCBI Taxonomy" id="83302"/>
    <lineage>
        <taxon>Bacteria</taxon>
        <taxon>Bacillati</taxon>
        <taxon>Actinomycetota</taxon>
        <taxon>Actinomycetes</taxon>
        <taxon>Streptosporangiales</taxon>
        <taxon>Streptosporangiaceae</taxon>
        <taxon>Microbispora</taxon>
    </lineage>
</organism>
<reference evidence="4 5" key="1">
    <citation type="submission" date="2021-01" db="EMBL/GenBank/DDBJ databases">
        <title>Whole genome shotgun sequence of Microbispora corallina NBRC 16416.</title>
        <authorList>
            <person name="Komaki H."/>
            <person name="Tamura T."/>
        </authorList>
    </citation>
    <scope>NUCLEOTIDE SEQUENCE [LARGE SCALE GENOMIC DNA]</scope>
    <source>
        <strain evidence="4 5">NBRC 16416</strain>
    </source>
</reference>
<keyword evidence="2" id="KW-0732">Signal</keyword>
<dbReference type="SUPFAM" id="SSF88713">
    <property type="entry name" value="Glycoside hydrolase/deacetylase"/>
    <property type="match status" value="1"/>
</dbReference>
<dbReference type="InterPro" id="IPR011330">
    <property type="entry name" value="Glyco_hydro/deAcase_b/a-brl"/>
</dbReference>
<dbReference type="Pfam" id="PF01522">
    <property type="entry name" value="Polysacc_deac_1"/>
    <property type="match status" value="1"/>
</dbReference>
<evidence type="ECO:0000313" key="5">
    <source>
        <dbReference type="Proteomes" id="UP000603904"/>
    </source>
</evidence>
<evidence type="ECO:0000256" key="1">
    <source>
        <dbReference type="ARBA" id="ARBA00004613"/>
    </source>
</evidence>
<protein>
    <submittedName>
        <fullName evidence="4">Polysaccharide deacetylase</fullName>
    </submittedName>
</protein>
<accession>A0ABQ4G4W2</accession>
<dbReference type="PROSITE" id="PS51677">
    <property type="entry name" value="NODB"/>
    <property type="match status" value="1"/>
</dbReference>
<sequence>MYHSIDHYTFDPYSITVDPDTFEAQIRWLYKRGKRGVSTRELLAAGSTGDLVALTFDDGYADFLDHALPVLRRYGFTASLYIVPGLLGDHNAWDQPGPRKRLMTADELRTVSDEGMEIGSHGLTHTALTTLPDEALKHELAHSRDILRDITGQPADGICYPYGFADARVLEAVRAAGYRYGCVTVDSHPQEAPYAYRRACIGNYGPFRLRAAPAETRLRVLLRRLRPVRAVGHIAAVPPLLEGLAHLGDHVPL</sequence>
<dbReference type="InterPro" id="IPR002509">
    <property type="entry name" value="NODB_dom"/>
</dbReference>
<dbReference type="CDD" id="cd10918">
    <property type="entry name" value="CE4_NodB_like_5s_6s"/>
    <property type="match status" value="1"/>
</dbReference>
<name>A0ABQ4G4W2_9ACTN</name>
<evidence type="ECO:0000256" key="2">
    <source>
        <dbReference type="ARBA" id="ARBA00022729"/>
    </source>
</evidence>